<keyword evidence="2" id="KW-0732">Signal</keyword>
<feature type="transmembrane region" description="Helical" evidence="1">
    <location>
        <begin position="122"/>
        <end position="145"/>
    </location>
</feature>
<feature type="chain" id="PRO_5030644290" description="DUF998 domain-containing protein" evidence="2">
    <location>
        <begin position="26"/>
        <end position="231"/>
    </location>
</feature>
<evidence type="ECO:0000256" key="2">
    <source>
        <dbReference type="SAM" id="SignalP"/>
    </source>
</evidence>
<protein>
    <recommendedName>
        <fullName evidence="5">DUF998 domain-containing protein</fullName>
    </recommendedName>
</protein>
<reference evidence="3 4" key="1">
    <citation type="submission" date="2020-08" db="EMBL/GenBank/DDBJ databases">
        <title>Sequencing the genomes of 1000 actinobacteria strains.</title>
        <authorList>
            <person name="Klenk H.-P."/>
        </authorList>
    </citation>
    <scope>NUCLEOTIDE SEQUENCE [LARGE SCALE GENOMIC DNA]</scope>
    <source>
        <strain evidence="3 4">DSM 44230</strain>
    </source>
</reference>
<proteinExistence type="predicted"/>
<feature type="transmembrane region" description="Helical" evidence="1">
    <location>
        <begin position="97"/>
        <end position="116"/>
    </location>
</feature>
<keyword evidence="1" id="KW-0812">Transmembrane</keyword>
<organism evidence="3 4">
    <name type="scientific">Crossiella cryophila</name>
    <dbReference type="NCBI Taxonomy" id="43355"/>
    <lineage>
        <taxon>Bacteria</taxon>
        <taxon>Bacillati</taxon>
        <taxon>Actinomycetota</taxon>
        <taxon>Actinomycetes</taxon>
        <taxon>Pseudonocardiales</taxon>
        <taxon>Pseudonocardiaceae</taxon>
        <taxon>Crossiella</taxon>
    </lineage>
</organism>
<name>A0A7W7CAE9_9PSEU</name>
<sequence length="231" mass="23982">MVVLGALLWLCSALLCVGGQLVAAAAWETPYTWDQDLISHLGNTDCGLFLESHGPPQFVCSPLYPLMNTALVLAGLGVIGGALLLRGLWPGGWAGGTAYVLMLTTGVLEALSGLVPENISRTVHLISALHLPIGGIAIFLVSLAIVDQARWISAFGYLIAGVTVIASMLFSAGQYSVPVLYFGLGAGAMERLASYPFNLWLLVIGLILCTGPGRAGCRACSRSDAAGPLAA</sequence>
<keyword evidence="1" id="KW-1133">Transmembrane helix</keyword>
<dbReference type="EMBL" id="JACHMH010000001">
    <property type="protein sequence ID" value="MBB4677372.1"/>
    <property type="molecule type" value="Genomic_DNA"/>
</dbReference>
<evidence type="ECO:0000313" key="4">
    <source>
        <dbReference type="Proteomes" id="UP000533598"/>
    </source>
</evidence>
<feature type="signal peptide" evidence="2">
    <location>
        <begin position="1"/>
        <end position="25"/>
    </location>
</feature>
<comment type="caution">
    <text evidence="3">The sequence shown here is derived from an EMBL/GenBank/DDBJ whole genome shotgun (WGS) entry which is preliminary data.</text>
</comment>
<evidence type="ECO:0008006" key="5">
    <source>
        <dbReference type="Google" id="ProtNLM"/>
    </source>
</evidence>
<accession>A0A7W7CAE9</accession>
<evidence type="ECO:0000256" key="1">
    <source>
        <dbReference type="SAM" id="Phobius"/>
    </source>
</evidence>
<gene>
    <name evidence="3" type="ORF">HNR67_003490</name>
</gene>
<keyword evidence="1" id="KW-0472">Membrane</keyword>
<keyword evidence="4" id="KW-1185">Reference proteome</keyword>
<dbReference type="RefSeq" id="WP_185003331.1">
    <property type="nucleotide sequence ID" value="NZ_BAAAUI010000032.1"/>
</dbReference>
<dbReference type="Proteomes" id="UP000533598">
    <property type="component" value="Unassembled WGS sequence"/>
</dbReference>
<feature type="transmembrane region" description="Helical" evidence="1">
    <location>
        <begin position="157"/>
        <end position="177"/>
    </location>
</feature>
<feature type="transmembrane region" description="Helical" evidence="1">
    <location>
        <begin position="63"/>
        <end position="85"/>
    </location>
</feature>
<dbReference type="AlphaFoldDB" id="A0A7W7CAE9"/>
<evidence type="ECO:0000313" key="3">
    <source>
        <dbReference type="EMBL" id="MBB4677372.1"/>
    </source>
</evidence>
<feature type="transmembrane region" description="Helical" evidence="1">
    <location>
        <begin position="197"/>
        <end position="215"/>
    </location>
</feature>